<evidence type="ECO:0000256" key="1">
    <source>
        <dbReference type="SAM" id="Phobius"/>
    </source>
</evidence>
<organism evidence="2">
    <name type="scientific">Singulisphaera sp. Ch08</name>
    <dbReference type="NCBI Taxonomy" id="3120278"/>
    <lineage>
        <taxon>Bacteria</taxon>
        <taxon>Pseudomonadati</taxon>
        <taxon>Planctomycetota</taxon>
        <taxon>Planctomycetia</taxon>
        <taxon>Isosphaerales</taxon>
        <taxon>Isosphaeraceae</taxon>
        <taxon>Singulisphaera</taxon>
    </lineage>
</organism>
<sequence>MVGIKDLARHLRQPSVRSLMLLVVLVAVSIVAVPKGLELKRARDHYLQRYRSNMLTAQHVRNSRNRESDPALKEWASVMERYYLTAAERFHLAAAKPWQESPIIPVVPITTGEQWKALSRRRLEIEQGSKPQILIDELIRPRGGIPKKKF</sequence>
<dbReference type="AlphaFoldDB" id="A0AAU7CR96"/>
<name>A0AAU7CR96_9BACT</name>
<protein>
    <submittedName>
        <fullName evidence="2">Uncharacterized protein</fullName>
    </submittedName>
</protein>
<accession>A0AAU7CR96</accession>
<keyword evidence="1" id="KW-0472">Membrane</keyword>
<dbReference type="RefSeq" id="WP_406700570.1">
    <property type="nucleotide sequence ID" value="NZ_CP155447.1"/>
</dbReference>
<keyword evidence="1" id="KW-0812">Transmembrane</keyword>
<feature type="transmembrane region" description="Helical" evidence="1">
    <location>
        <begin position="15"/>
        <end position="33"/>
    </location>
</feature>
<proteinExistence type="predicted"/>
<gene>
    <name evidence="2" type="ORF">V5E97_17365</name>
</gene>
<reference evidence="2" key="1">
    <citation type="submission" date="2024-05" db="EMBL/GenBank/DDBJ databases">
        <title>Planctomycetes of the genus Singulisphaera possess chitinolytic capabilities.</title>
        <authorList>
            <person name="Ivanova A."/>
        </authorList>
    </citation>
    <scope>NUCLEOTIDE SEQUENCE</scope>
    <source>
        <strain evidence="2">Ch08T</strain>
    </source>
</reference>
<dbReference type="EMBL" id="CP155447">
    <property type="protein sequence ID" value="XBH07731.1"/>
    <property type="molecule type" value="Genomic_DNA"/>
</dbReference>
<keyword evidence="1" id="KW-1133">Transmembrane helix</keyword>
<evidence type="ECO:0000313" key="2">
    <source>
        <dbReference type="EMBL" id="XBH07731.1"/>
    </source>
</evidence>